<evidence type="ECO:0000313" key="3">
    <source>
        <dbReference type="WBParaSite" id="sdigi.contig6.g793.t1"/>
    </source>
</evidence>
<protein>
    <submittedName>
        <fullName evidence="3">Uncharacterized protein</fullName>
    </submittedName>
</protein>
<evidence type="ECO:0000256" key="1">
    <source>
        <dbReference type="SAM" id="MobiDB-lite"/>
    </source>
</evidence>
<accession>A0A915PYK2</accession>
<feature type="compositionally biased region" description="Low complexity" evidence="1">
    <location>
        <begin position="111"/>
        <end position="122"/>
    </location>
</feature>
<keyword evidence="2" id="KW-1185">Reference proteome</keyword>
<feature type="compositionally biased region" description="Basic and acidic residues" evidence="1">
    <location>
        <begin position="67"/>
        <end position="83"/>
    </location>
</feature>
<organism evidence="2 3">
    <name type="scientific">Setaria digitata</name>
    <dbReference type="NCBI Taxonomy" id="48799"/>
    <lineage>
        <taxon>Eukaryota</taxon>
        <taxon>Metazoa</taxon>
        <taxon>Ecdysozoa</taxon>
        <taxon>Nematoda</taxon>
        <taxon>Chromadorea</taxon>
        <taxon>Rhabditida</taxon>
        <taxon>Spirurina</taxon>
        <taxon>Spiruromorpha</taxon>
        <taxon>Filarioidea</taxon>
        <taxon>Setariidae</taxon>
        <taxon>Setaria</taxon>
    </lineage>
</organism>
<sequence length="171" mass="18531">MGRLRYLQRIPECDVRVVIVVVNGMVLVGPCSIPFPFGSAGLGIGDRHPSPAGRRPPPTSFQTFHFAEGHEPPQNESHGEGTEGRGTATTLSGSSSVVRNPNTIKRSLNESSPSSRPSTTFPSCCTLNERRLQFIPSAASYESGSAQFRNRARASQLLLRLRNHNCTLNTA</sequence>
<dbReference type="WBParaSite" id="sdigi.contig6.g793.t1">
    <property type="protein sequence ID" value="sdigi.contig6.g793.t1"/>
    <property type="gene ID" value="sdigi.contig6.g793"/>
</dbReference>
<evidence type="ECO:0000313" key="2">
    <source>
        <dbReference type="Proteomes" id="UP000887581"/>
    </source>
</evidence>
<name>A0A915PYK2_9BILA</name>
<feature type="compositionally biased region" description="Polar residues" evidence="1">
    <location>
        <begin position="91"/>
        <end position="110"/>
    </location>
</feature>
<feature type="region of interest" description="Disordered" evidence="1">
    <location>
        <begin position="46"/>
        <end position="122"/>
    </location>
</feature>
<dbReference type="AlphaFoldDB" id="A0A915PYK2"/>
<dbReference type="Proteomes" id="UP000887581">
    <property type="component" value="Unplaced"/>
</dbReference>
<proteinExistence type="predicted"/>
<reference evidence="3" key="1">
    <citation type="submission" date="2022-11" db="UniProtKB">
        <authorList>
            <consortium name="WormBaseParasite"/>
        </authorList>
    </citation>
    <scope>IDENTIFICATION</scope>
</reference>